<dbReference type="CDD" id="cd00030">
    <property type="entry name" value="C2"/>
    <property type="match status" value="2"/>
</dbReference>
<evidence type="ECO:0000313" key="16">
    <source>
        <dbReference type="EMBL" id="CAL64982.1"/>
    </source>
</evidence>
<evidence type="ECO:0000256" key="6">
    <source>
        <dbReference type="ARBA" id="ARBA00022737"/>
    </source>
</evidence>
<evidence type="ECO:0000256" key="13">
    <source>
        <dbReference type="SAM" id="Phobius"/>
    </source>
</evidence>
<name>A0JJW9_PHYPA</name>
<comment type="similarity">
    <text evidence="2">Belongs to the synaptotagmin family.</text>
</comment>
<evidence type="ECO:0000256" key="5">
    <source>
        <dbReference type="ARBA" id="ARBA00022723"/>
    </source>
</evidence>
<evidence type="ECO:0000313" key="17">
    <source>
        <dbReference type="EMBL" id="PNR28323.1"/>
    </source>
</evidence>
<evidence type="ECO:0000313" key="18">
    <source>
        <dbReference type="EnsemblPlants" id="Pp3c24_11150V3.1"/>
    </source>
</evidence>
<feature type="domain" description="C2" evidence="14">
    <location>
        <begin position="240"/>
        <end position="362"/>
    </location>
</feature>
<keyword evidence="9" id="KW-0445">Lipid transport</keyword>
<dbReference type="SUPFAM" id="SSF49562">
    <property type="entry name" value="C2 domain (Calcium/lipid-binding domain, CaLB)"/>
    <property type="match status" value="2"/>
</dbReference>
<dbReference type="SMART" id="SM00239">
    <property type="entry name" value="C2"/>
    <property type="match status" value="2"/>
</dbReference>
<feature type="transmembrane region" description="Helical" evidence="13">
    <location>
        <begin position="7"/>
        <end position="31"/>
    </location>
</feature>
<evidence type="ECO:0000256" key="4">
    <source>
        <dbReference type="ARBA" id="ARBA00022692"/>
    </source>
</evidence>
<dbReference type="EnsemblPlants" id="Pp3c24_11150V3.1">
    <property type="protein sequence ID" value="Pp3c24_11150V3.1"/>
    <property type="gene ID" value="Pp3c24_11150"/>
</dbReference>
<evidence type="ECO:0000256" key="10">
    <source>
        <dbReference type="ARBA" id="ARBA00023121"/>
    </source>
</evidence>
<dbReference type="Proteomes" id="UP000006727">
    <property type="component" value="Chromosome 24"/>
</dbReference>
<dbReference type="OMA" id="MQIEVIS"/>
<dbReference type="GO" id="GO:0046872">
    <property type="term" value="F:metal ion binding"/>
    <property type="evidence" value="ECO:0007669"/>
    <property type="project" value="UniProtKB-KW"/>
</dbReference>
<dbReference type="EMBL" id="ABEU02000024">
    <property type="protein sequence ID" value="PNR28323.1"/>
    <property type="molecule type" value="Genomic_DNA"/>
</dbReference>
<protein>
    <submittedName>
        <fullName evidence="16">NTMC2Type1.1 protein</fullName>
    </submittedName>
</protein>
<dbReference type="PRINTS" id="PR00360">
    <property type="entry name" value="C2DOMAIN"/>
</dbReference>
<keyword evidence="4 13" id="KW-0812">Transmembrane</keyword>
<dbReference type="Gramene" id="Pp3c24_11150V3.1">
    <property type="protein sequence ID" value="Pp3c24_11150V3.1"/>
    <property type="gene ID" value="Pp3c24_11150"/>
</dbReference>
<keyword evidence="8 13" id="KW-1133">Transmembrane helix</keyword>
<reference evidence="17 20" key="2">
    <citation type="journal article" date="2008" name="Science">
        <title>The Physcomitrella genome reveals evolutionary insights into the conquest of land by plants.</title>
        <authorList>
            <person name="Rensing S."/>
            <person name="Lang D."/>
            <person name="Zimmer A."/>
            <person name="Terry A."/>
            <person name="Salamov A."/>
            <person name="Shapiro H."/>
            <person name="Nishiyama T."/>
            <person name="Perroud P.-F."/>
            <person name="Lindquist E."/>
            <person name="Kamisugi Y."/>
            <person name="Tanahashi T."/>
            <person name="Sakakibara K."/>
            <person name="Fujita T."/>
            <person name="Oishi K."/>
            <person name="Shin-I T."/>
            <person name="Kuroki Y."/>
            <person name="Toyoda A."/>
            <person name="Suzuki Y."/>
            <person name="Hashimoto A."/>
            <person name="Yamaguchi K."/>
            <person name="Sugano A."/>
            <person name="Kohara Y."/>
            <person name="Fujiyama A."/>
            <person name="Anterola A."/>
            <person name="Aoki S."/>
            <person name="Ashton N."/>
            <person name="Barbazuk W.B."/>
            <person name="Barker E."/>
            <person name="Bennetzen J."/>
            <person name="Bezanilla M."/>
            <person name="Blankenship R."/>
            <person name="Cho S.H."/>
            <person name="Dutcher S."/>
            <person name="Estelle M."/>
            <person name="Fawcett J.A."/>
            <person name="Gundlach H."/>
            <person name="Hanada K."/>
            <person name="Heyl A."/>
            <person name="Hicks K.A."/>
            <person name="Hugh J."/>
            <person name="Lohr M."/>
            <person name="Mayer K."/>
            <person name="Melkozernov A."/>
            <person name="Murata T."/>
            <person name="Nelson D."/>
            <person name="Pils B."/>
            <person name="Prigge M."/>
            <person name="Reiss B."/>
            <person name="Renner T."/>
            <person name="Rombauts S."/>
            <person name="Rushton P."/>
            <person name="Sanderfoot A."/>
            <person name="Schween G."/>
            <person name="Shiu S.-H."/>
            <person name="Stueber K."/>
            <person name="Theodoulou F.L."/>
            <person name="Tu H."/>
            <person name="Van de Peer Y."/>
            <person name="Verrier P.J."/>
            <person name="Waters E."/>
            <person name="Wood A."/>
            <person name="Yang L."/>
            <person name="Cove D."/>
            <person name="Cuming A."/>
            <person name="Hasebe M."/>
            <person name="Lucas S."/>
            <person name="Mishler D.B."/>
            <person name="Reski R."/>
            <person name="Grigoriev I."/>
            <person name="Quatrano R.S."/>
            <person name="Boore J.L."/>
        </authorList>
    </citation>
    <scope>NUCLEOTIDE SEQUENCE [LARGE SCALE GENOMIC DNA]</scope>
    <source>
        <strain evidence="18 20">cv. Gransden 2004</strain>
    </source>
</reference>
<evidence type="ECO:0000313" key="19">
    <source>
        <dbReference type="EnsemblPlants" id="Pp3c24_11156V3.1"/>
    </source>
</evidence>
<dbReference type="OrthoDB" id="67700at2759"/>
<dbReference type="PANTHER" id="PTHR10774:SF188">
    <property type="entry name" value="SYNAPTOTAGMIN-2"/>
    <property type="match status" value="1"/>
</dbReference>
<keyword evidence="20" id="KW-1185">Reference proteome</keyword>
<proteinExistence type="evidence at transcript level"/>
<reference evidence="16" key="1">
    <citation type="journal article" date="2007" name="BMC Genomics">
        <title>Evolutionary genomics of plant genes encoding N-terminal-TM-C2 domain proteins and the similar FAM62 genes and synaptotagmin genes of metazoans.</title>
        <authorList>
            <person name="Craxton M."/>
        </authorList>
    </citation>
    <scope>NUCLEOTIDE SEQUENCE</scope>
</reference>
<dbReference type="FunCoup" id="A0JJW9">
    <property type="interactions" value="3303"/>
</dbReference>
<comment type="subcellular location">
    <subcellularLocation>
        <location evidence="1">Membrane</location>
        <topology evidence="1">Single-pass membrane protein</topology>
    </subcellularLocation>
</comment>
<dbReference type="HOGENOM" id="CLU_028927_1_1_1"/>
<evidence type="ECO:0000256" key="3">
    <source>
        <dbReference type="ARBA" id="ARBA00022448"/>
    </source>
</evidence>
<keyword evidence="6" id="KW-0677">Repeat</keyword>
<dbReference type="EMBL" id="AM410046">
    <property type="protein sequence ID" value="CAL64983.1"/>
    <property type="molecule type" value="Genomic_DNA"/>
</dbReference>
<dbReference type="AlphaFoldDB" id="A0JJW9"/>
<accession>A0JJW9</accession>
<keyword evidence="3" id="KW-0813">Transport</keyword>
<evidence type="ECO:0000256" key="7">
    <source>
        <dbReference type="ARBA" id="ARBA00022837"/>
    </source>
</evidence>
<dbReference type="Pfam" id="PF00168">
    <property type="entry name" value="C2"/>
    <property type="match status" value="2"/>
</dbReference>
<evidence type="ECO:0000256" key="8">
    <source>
        <dbReference type="ARBA" id="ARBA00022989"/>
    </source>
</evidence>
<dbReference type="CDD" id="cd21677">
    <property type="entry name" value="SMP_SYT"/>
    <property type="match status" value="1"/>
</dbReference>
<reference evidence="18" key="4">
    <citation type="submission" date="2020-12" db="UniProtKB">
        <authorList>
            <consortium name="EnsemblPlants"/>
        </authorList>
    </citation>
    <scope>IDENTIFICATION</scope>
</reference>
<gene>
    <name evidence="16" type="primary">NTMC2Type1.1</name>
    <name evidence="19" type="synonym">LOC112276687</name>
    <name evidence="17" type="ORF">PHYPA_028915</name>
</gene>
<evidence type="ECO:0000313" key="20">
    <source>
        <dbReference type="Proteomes" id="UP000006727"/>
    </source>
</evidence>
<dbReference type="GO" id="GO:0006869">
    <property type="term" value="P:lipid transport"/>
    <property type="evidence" value="ECO:0007669"/>
    <property type="project" value="UniProtKB-KW"/>
</dbReference>
<reference evidence="17 20" key="3">
    <citation type="journal article" date="2018" name="Plant J.">
        <title>The Physcomitrella patens chromosome-scale assembly reveals moss genome structure and evolution.</title>
        <authorList>
            <person name="Lang D."/>
            <person name="Ullrich K.K."/>
            <person name="Murat F."/>
            <person name="Fuchs J."/>
            <person name="Jenkins J."/>
            <person name="Haas F.B."/>
            <person name="Piednoel M."/>
            <person name="Gundlach H."/>
            <person name="Van Bel M."/>
            <person name="Meyberg R."/>
            <person name="Vives C."/>
            <person name="Morata J."/>
            <person name="Symeonidi A."/>
            <person name="Hiss M."/>
            <person name="Muchero W."/>
            <person name="Kamisugi Y."/>
            <person name="Saleh O."/>
            <person name="Blanc G."/>
            <person name="Decker E.L."/>
            <person name="van Gessel N."/>
            <person name="Grimwood J."/>
            <person name="Hayes R.D."/>
            <person name="Graham S.W."/>
            <person name="Gunter L.E."/>
            <person name="McDaniel S.F."/>
            <person name="Hoernstein S.N.W."/>
            <person name="Larsson A."/>
            <person name="Li F.W."/>
            <person name="Perroud P.F."/>
            <person name="Phillips J."/>
            <person name="Ranjan P."/>
            <person name="Rokshar D.S."/>
            <person name="Rothfels C.J."/>
            <person name="Schneider L."/>
            <person name="Shu S."/>
            <person name="Stevenson D.W."/>
            <person name="Thummler F."/>
            <person name="Tillich M."/>
            <person name="Villarreal Aguilar J.C."/>
            <person name="Widiez T."/>
            <person name="Wong G.K."/>
            <person name="Wymore A."/>
            <person name="Zhang Y."/>
            <person name="Zimmer A.D."/>
            <person name="Quatrano R.S."/>
            <person name="Mayer K.F.X."/>
            <person name="Goodstein D."/>
            <person name="Casacuberta J.M."/>
            <person name="Vandepoele K."/>
            <person name="Reski R."/>
            <person name="Cuming A.C."/>
            <person name="Tuskan G.A."/>
            <person name="Maumus F."/>
            <person name="Salse J."/>
            <person name="Schmutz J."/>
            <person name="Rensing S.A."/>
        </authorList>
    </citation>
    <scope>NUCLEOTIDE SEQUENCE [LARGE SCALE GENOMIC DNA]</scope>
    <source>
        <strain evidence="18 20">cv. Gransden 2004</strain>
    </source>
</reference>
<dbReference type="PROSITE" id="PS51847">
    <property type="entry name" value="SMP"/>
    <property type="match status" value="1"/>
</dbReference>
<evidence type="ECO:0000259" key="14">
    <source>
        <dbReference type="PROSITE" id="PS50004"/>
    </source>
</evidence>
<evidence type="ECO:0000259" key="15">
    <source>
        <dbReference type="PROSITE" id="PS51847"/>
    </source>
</evidence>
<dbReference type="InterPro" id="IPR000008">
    <property type="entry name" value="C2_dom"/>
</dbReference>
<keyword evidence="5" id="KW-0479">Metal-binding</keyword>
<organism evidence="16">
    <name type="scientific">Physcomitrium patens</name>
    <name type="common">Spreading-leaved earth moss</name>
    <name type="synonym">Physcomitrella patens</name>
    <dbReference type="NCBI Taxonomy" id="3218"/>
    <lineage>
        <taxon>Eukaryota</taxon>
        <taxon>Viridiplantae</taxon>
        <taxon>Streptophyta</taxon>
        <taxon>Embryophyta</taxon>
        <taxon>Bryophyta</taxon>
        <taxon>Bryophytina</taxon>
        <taxon>Bryopsida</taxon>
        <taxon>Funariidae</taxon>
        <taxon>Funariales</taxon>
        <taxon>Funariaceae</taxon>
        <taxon>Physcomitrium</taxon>
    </lineage>
</organism>
<feature type="region of interest" description="Disordered" evidence="12">
    <location>
        <begin position="393"/>
        <end position="417"/>
    </location>
</feature>
<dbReference type="GO" id="GO:0016020">
    <property type="term" value="C:membrane"/>
    <property type="evidence" value="ECO:0007669"/>
    <property type="project" value="UniProtKB-SubCell"/>
</dbReference>
<evidence type="ECO:0000256" key="12">
    <source>
        <dbReference type="SAM" id="MobiDB-lite"/>
    </source>
</evidence>
<dbReference type="InterPro" id="IPR031468">
    <property type="entry name" value="SMP_LBD"/>
</dbReference>
<dbReference type="GO" id="GO:0008289">
    <property type="term" value="F:lipid binding"/>
    <property type="evidence" value="ECO:0007669"/>
    <property type="project" value="UniProtKB-KW"/>
</dbReference>
<dbReference type="InterPro" id="IPR035892">
    <property type="entry name" value="C2_domain_sf"/>
</dbReference>
<dbReference type="PANTHER" id="PTHR10774">
    <property type="entry name" value="EXTENDED SYNAPTOTAGMIN-RELATED"/>
    <property type="match status" value="1"/>
</dbReference>
<dbReference type="InterPro" id="IPR045050">
    <property type="entry name" value="Synaptotagmin_plant"/>
</dbReference>
<feature type="domain" description="C2" evidence="14">
    <location>
        <begin position="401"/>
        <end position="520"/>
    </location>
</feature>
<dbReference type="EnsemblPlants" id="Pp3c24_11156V3.1">
    <property type="protein sequence ID" value="Pp3c24_11156V3.1"/>
    <property type="gene ID" value="Pp3c24_11156"/>
</dbReference>
<dbReference type="PROSITE" id="PS50004">
    <property type="entry name" value="C2"/>
    <property type="match status" value="2"/>
</dbReference>
<dbReference type="PaxDb" id="3218-PP1S16_213V6.1"/>
<keyword evidence="7" id="KW-0106">Calcium</keyword>
<dbReference type="STRING" id="3218.A0JJW9"/>
<dbReference type="InterPro" id="IPR039010">
    <property type="entry name" value="Synaptotagmin_SMP"/>
</dbReference>
<dbReference type="Gene3D" id="2.60.40.150">
    <property type="entry name" value="C2 domain"/>
    <property type="match status" value="2"/>
</dbReference>
<evidence type="ECO:0000256" key="11">
    <source>
        <dbReference type="ARBA" id="ARBA00023136"/>
    </source>
</evidence>
<dbReference type="GO" id="GO:0005783">
    <property type="term" value="C:endoplasmic reticulum"/>
    <property type="evidence" value="ECO:0000318"/>
    <property type="project" value="GO_Central"/>
</dbReference>
<sequence>MGVVNTVLGLVGFGWGLGFGLVTGYFLFIYLQPTEVKDPFIAQLGEMDEKSLDDLLDDIPLWVKNPDYERVDWLNRFLKDMWPYLDKAICKMIREQAQPHIDLYGPKFKLDAIEFESLTLGSLPPTFVGMKVYETKEKEMILEPSFKFAGNPNIIVAVRAFGMKATVQLVDVQVSATARVTLKPLIPVFPCFSKIIVSLMSKPQVDFGLKLLGGDIMAIPGLYRYVQDNISSQVAKMYMWPKKMDIPVNDDPSASKKPVGIIEVTIVKATNLVRKDTFGKSDPYVKVQLVNTIHSKKTTHKLSTLNPVWNEVVKLTIQDPKTQSLELQVFDWDKVGSHEKMGMVIVPLSELVENVPKLYNGLKLLKNVDPNDEKNLKSRGEITFEILFKPFKDDDDSDDQGEAAADGSQMTPEGTGGGLLTVTIVQAEGLEGKHHNNPFVELHFKGDKRKTHVVKKNREPRWDAEFTWNLEEAPENEHLLLEVHSRGSSMNMVHRQESLGHADISLRDLRGMSKRINETYTLVDGHGKIQVVLDWQAV</sequence>
<evidence type="ECO:0000256" key="2">
    <source>
        <dbReference type="ARBA" id="ARBA00006996"/>
    </source>
</evidence>
<dbReference type="Gramene" id="Pp3c24_11156V3.1">
    <property type="protein sequence ID" value="Pp3c24_11156V3.1"/>
    <property type="gene ID" value="Pp3c24_11156"/>
</dbReference>
<evidence type="ECO:0000256" key="9">
    <source>
        <dbReference type="ARBA" id="ARBA00023055"/>
    </source>
</evidence>
<dbReference type="EMBL" id="AM410045">
    <property type="protein sequence ID" value="CAL64982.1"/>
    <property type="molecule type" value="mRNA"/>
</dbReference>
<dbReference type="Pfam" id="PF17047">
    <property type="entry name" value="SMP_LBD"/>
    <property type="match status" value="1"/>
</dbReference>
<feature type="domain" description="SMP-LTD" evidence="15">
    <location>
        <begin position="67"/>
        <end position="249"/>
    </location>
</feature>
<keyword evidence="11 13" id="KW-0472">Membrane</keyword>
<keyword evidence="10" id="KW-0446">Lipid-binding</keyword>
<evidence type="ECO:0000256" key="1">
    <source>
        <dbReference type="ARBA" id="ARBA00004167"/>
    </source>
</evidence>